<accession>A0A4U0UD31</accession>
<dbReference type="InterPro" id="IPR036277">
    <property type="entry name" value="SMC_hinge_sf"/>
</dbReference>
<gene>
    <name evidence="14" type="ORF">B0A50_01522</name>
</gene>
<dbReference type="PANTHER" id="PTHR18937">
    <property type="entry name" value="STRUCTURAL MAINTENANCE OF CHROMOSOMES SMC FAMILY MEMBER"/>
    <property type="match status" value="1"/>
</dbReference>
<keyword evidence="9" id="KW-0131">Cell cycle</keyword>
<evidence type="ECO:0000256" key="6">
    <source>
        <dbReference type="ARBA" id="ARBA00022776"/>
    </source>
</evidence>
<name>A0A4U0UD31_9PEZI</name>
<dbReference type="EMBL" id="NAJL01000005">
    <property type="protein sequence ID" value="TKA32416.1"/>
    <property type="molecule type" value="Genomic_DNA"/>
</dbReference>
<keyword evidence="7 11" id="KW-0175">Coiled coil</keyword>
<dbReference type="InterPro" id="IPR024704">
    <property type="entry name" value="SMC"/>
</dbReference>
<dbReference type="GO" id="GO:0051301">
    <property type="term" value="P:cell division"/>
    <property type="evidence" value="ECO:0007669"/>
    <property type="project" value="UniProtKB-KW"/>
</dbReference>
<evidence type="ECO:0000256" key="2">
    <source>
        <dbReference type="ARBA" id="ARBA00004286"/>
    </source>
</evidence>
<sequence>MGKLIALSINNFKSWRGEHLLQFGDSYFTSVIGPNGSGKSNSMDAISFVLGIKSSHLRSTHLRDLVYRGRVLKQSKINADGTATDGADPEAEGETNGNAEAGAEDEDVDTQTSTQRNDPQSAWVMAVYEDDAGEEQRWKRSITSTGQSEYRINNRIVSAKQYNEALEAENILIKARNFLVFQGDVESIANQNPKDLTRLVEQISGSLEWKAEYERLKAEKEKADDDQAHKLHQRRGINGEIKQYQQQKEELDRFETMQDERDDAIVTHVLWKLFHFQRTIEDSTAEIQKHQEELREFRRNVQKYEDRLEETRREQTKVGREVSKYERDIKRKEKAMEEKENALVPIDEKLDLIRNNATKGEKRLEEVNKEYKAQQREAEKRQNDLNTVQKAQKRWENEWRAQQQQAGRELSEQDMQDYQRLRGEVYKRTGNDQIKVDNITRQLKTDEETVNSLRSKVESTQAQLTNLEGEVSGLSERRTELNQTVKSTAKETDAKKKAINVLASERERTNQKHRELDEKLMEVLRKLADAVDMQRESHKEAQQRETVAQMKRIFPGVRGMVHQLCRPKQKKYEAAVVTALGRHWNSVVVDSEKAAKDCMQYLKDQRVGQMTFIPLDTIIHKQPNANLRGLQQGVRLAIDTIEFDTNVERAMSFACGNTIVTDTLKIARHLCYERNVDAKAVVLDGTVIHKGGNMTGGAEPNEKKRRFEEAEVENLRSLAEKFRADIEALPKGHKRQAEEEQLQSELSGLEAKLRYAQDEVKALDRNIQSKNKELQYIRDQINEAQPKFQEQSRGLETLRESLEEYTETIAEVEDGVFGDFCRRLGYNDIREYEKLQGSLQQEGQQKKNEFRSQISRLENSMSFETQRLSATEKRIKQVEGQLQRDQHLVTQLEQEREEISGELDTLNAEIEQLNDQLDGLKKQYDERGEKVSEARREVQKRSKSVEKILKEVSTLDAEVQKASTQRYAVLKQAKLDNTKLPLESGSRKLDSLPLEDAILEEPDEDSMDIDGEQRSTRVNDYGIYISFDDFDEDLQEDNSEECDTSLSEKVAKLEEELTKINPNARSADRLEATSEKLRATEREFTDARTTAKDATKAFEQVKKKRQDLFLKAYKHIESQISTVYRDLTKTSSFPLGGSASLDTEEDEEPYLSGIKYHAMPPLKRFRDMEHLSGGEKTMAALALLFAVHTYAPSPFFVLDEVDAALDNNNTQQLATYVREHAGPGMQFVVISLKTGLFQNSETLVGVMRDQAKNSSRALTLDLRQYQPAVAAA</sequence>
<keyword evidence="15" id="KW-1185">Reference proteome</keyword>
<evidence type="ECO:0000256" key="4">
    <source>
        <dbReference type="ARBA" id="ARBA00022454"/>
    </source>
</evidence>
<evidence type="ECO:0000313" key="15">
    <source>
        <dbReference type="Proteomes" id="UP000308549"/>
    </source>
</evidence>
<dbReference type="PIRSF" id="PIRSF005719">
    <property type="entry name" value="SMC"/>
    <property type="match status" value="1"/>
</dbReference>
<reference evidence="14 15" key="1">
    <citation type="submission" date="2017-03" db="EMBL/GenBank/DDBJ databases">
        <title>Genomes of endolithic fungi from Antarctica.</title>
        <authorList>
            <person name="Coleine C."/>
            <person name="Masonjones S."/>
            <person name="Stajich J.E."/>
        </authorList>
    </citation>
    <scope>NUCLEOTIDE SEQUENCE [LARGE SCALE GENOMIC DNA]</scope>
    <source>
        <strain evidence="14 15">CCFEE 6315</strain>
    </source>
</reference>
<evidence type="ECO:0000256" key="9">
    <source>
        <dbReference type="ARBA" id="ARBA00023306"/>
    </source>
</evidence>
<dbReference type="Gene3D" id="1.20.1060.20">
    <property type="match status" value="1"/>
</dbReference>
<dbReference type="InterPro" id="IPR027417">
    <property type="entry name" value="P-loop_NTPase"/>
</dbReference>
<dbReference type="GO" id="GO:0005524">
    <property type="term" value="F:ATP binding"/>
    <property type="evidence" value="ECO:0007669"/>
    <property type="project" value="InterPro"/>
</dbReference>
<organism evidence="14 15">
    <name type="scientific">Salinomyces thailandicus</name>
    <dbReference type="NCBI Taxonomy" id="706561"/>
    <lineage>
        <taxon>Eukaryota</taxon>
        <taxon>Fungi</taxon>
        <taxon>Dikarya</taxon>
        <taxon>Ascomycota</taxon>
        <taxon>Pezizomycotina</taxon>
        <taxon>Dothideomycetes</taxon>
        <taxon>Dothideomycetidae</taxon>
        <taxon>Mycosphaerellales</taxon>
        <taxon>Teratosphaeriaceae</taxon>
        <taxon>Salinomyces</taxon>
    </lineage>
</organism>
<comment type="caution">
    <text evidence="14">The sequence shown here is derived from an EMBL/GenBank/DDBJ whole genome shotgun (WGS) entry which is preliminary data.</text>
</comment>
<dbReference type="Proteomes" id="UP000308549">
    <property type="component" value="Unassembled WGS sequence"/>
</dbReference>
<protein>
    <recommendedName>
        <fullName evidence="10">Structural maintenance of chromosomes protein</fullName>
    </recommendedName>
</protein>
<evidence type="ECO:0000256" key="3">
    <source>
        <dbReference type="ARBA" id="ARBA00005597"/>
    </source>
</evidence>
<dbReference type="GO" id="GO:0008278">
    <property type="term" value="C:cohesin complex"/>
    <property type="evidence" value="ECO:0007669"/>
    <property type="project" value="InterPro"/>
</dbReference>
<dbReference type="GO" id="GO:0005634">
    <property type="term" value="C:nucleus"/>
    <property type="evidence" value="ECO:0007669"/>
    <property type="project" value="UniProtKB-SubCell"/>
</dbReference>
<dbReference type="CDD" id="cd03275">
    <property type="entry name" value="ABC_SMC1_euk"/>
    <property type="match status" value="1"/>
</dbReference>
<dbReference type="PANTHER" id="PTHR18937:SF12">
    <property type="entry name" value="STRUCTURAL MAINTENANCE OF CHROMOSOMES PROTEIN"/>
    <property type="match status" value="1"/>
</dbReference>
<feature type="region of interest" description="Disordered" evidence="12">
    <location>
        <begin position="78"/>
        <end position="122"/>
    </location>
</feature>
<dbReference type="GO" id="GO:0016887">
    <property type="term" value="F:ATP hydrolysis activity"/>
    <property type="evidence" value="ECO:0007669"/>
    <property type="project" value="InterPro"/>
</dbReference>
<dbReference type="Pfam" id="PF06470">
    <property type="entry name" value="SMC_hinge"/>
    <property type="match status" value="1"/>
</dbReference>
<feature type="domain" description="SMC hinge" evidence="13">
    <location>
        <begin position="555"/>
        <end position="671"/>
    </location>
</feature>
<dbReference type="Gene3D" id="3.30.70.1620">
    <property type="match status" value="1"/>
</dbReference>
<feature type="coiled-coil region" evidence="11">
    <location>
        <begin position="705"/>
        <end position="815"/>
    </location>
</feature>
<evidence type="ECO:0000256" key="10">
    <source>
        <dbReference type="PIRNR" id="PIRNR005719"/>
    </source>
</evidence>
<dbReference type="Gene3D" id="3.40.50.300">
    <property type="entry name" value="P-loop containing nucleotide triphosphate hydrolases"/>
    <property type="match status" value="2"/>
</dbReference>
<dbReference type="InterPro" id="IPR028468">
    <property type="entry name" value="Smc1_ABC"/>
</dbReference>
<keyword evidence="5" id="KW-0132">Cell division</keyword>
<feature type="coiled-coil region" evidence="11">
    <location>
        <begin position="1063"/>
        <end position="1090"/>
    </location>
</feature>
<evidence type="ECO:0000256" key="7">
    <source>
        <dbReference type="ARBA" id="ARBA00023054"/>
    </source>
</evidence>
<evidence type="ECO:0000256" key="5">
    <source>
        <dbReference type="ARBA" id="ARBA00022618"/>
    </source>
</evidence>
<proteinExistence type="inferred from homology"/>
<dbReference type="GO" id="GO:0003677">
    <property type="term" value="F:DNA binding"/>
    <property type="evidence" value="ECO:0007669"/>
    <property type="project" value="TreeGrafter"/>
</dbReference>
<evidence type="ECO:0000259" key="13">
    <source>
        <dbReference type="SMART" id="SM00968"/>
    </source>
</evidence>
<comment type="similarity">
    <text evidence="3">Belongs to the SMC family. SMC1 subfamily.</text>
</comment>
<comment type="subcellular location">
    <subcellularLocation>
        <location evidence="2">Chromosome</location>
    </subcellularLocation>
    <subcellularLocation>
        <location evidence="1 10">Nucleus</location>
    </subcellularLocation>
</comment>
<feature type="compositionally biased region" description="Polar residues" evidence="12">
    <location>
        <begin position="110"/>
        <end position="120"/>
    </location>
</feature>
<keyword evidence="4" id="KW-0158">Chromosome</keyword>
<dbReference type="OrthoDB" id="5575062at2759"/>
<evidence type="ECO:0000313" key="14">
    <source>
        <dbReference type="EMBL" id="TKA32416.1"/>
    </source>
</evidence>
<dbReference type="SMART" id="SM00968">
    <property type="entry name" value="SMC_hinge"/>
    <property type="match status" value="1"/>
</dbReference>
<evidence type="ECO:0000256" key="12">
    <source>
        <dbReference type="SAM" id="MobiDB-lite"/>
    </source>
</evidence>
<dbReference type="Gene3D" id="1.10.287.1490">
    <property type="match status" value="1"/>
</dbReference>
<keyword evidence="8 10" id="KW-0539">Nucleus</keyword>
<feature type="coiled-coil region" evidence="11">
    <location>
        <begin position="436"/>
        <end position="544"/>
    </location>
</feature>
<dbReference type="AlphaFoldDB" id="A0A4U0UD31"/>
<evidence type="ECO:0000256" key="8">
    <source>
        <dbReference type="ARBA" id="ARBA00023242"/>
    </source>
</evidence>
<feature type="coiled-coil region" evidence="11">
    <location>
        <begin position="840"/>
        <end position="965"/>
    </location>
</feature>
<dbReference type="SUPFAM" id="SSF52540">
    <property type="entry name" value="P-loop containing nucleoside triphosphate hydrolases"/>
    <property type="match status" value="1"/>
</dbReference>
<dbReference type="SUPFAM" id="SSF75553">
    <property type="entry name" value="Smc hinge domain"/>
    <property type="match status" value="1"/>
</dbReference>
<keyword evidence="6" id="KW-0498">Mitosis</keyword>
<evidence type="ECO:0000256" key="11">
    <source>
        <dbReference type="SAM" id="Coils"/>
    </source>
</evidence>
<evidence type="ECO:0000256" key="1">
    <source>
        <dbReference type="ARBA" id="ARBA00004123"/>
    </source>
</evidence>
<dbReference type="Pfam" id="PF02463">
    <property type="entry name" value="SMC_N"/>
    <property type="match status" value="1"/>
</dbReference>
<dbReference type="InterPro" id="IPR003395">
    <property type="entry name" value="RecF/RecN/SMC_N"/>
</dbReference>
<dbReference type="GO" id="GO:0007062">
    <property type="term" value="P:sister chromatid cohesion"/>
    <property type="evidence" value="ECO:0007669"/>
    <property type="project" value="InterPro"/>
</dbReference>
<feature type="coiled-coil region" evidence="11">
    <location>
        <begin position="206"/>
        <end position="398"/>
    </location>
</feature>
<dbReference type="InterPro" id="IPR010935">
    <property type="entry name" value="SMC_hinge"/>
</dbReference>